<organism evidence="1 2">
    <name type="scientific">Trichormus variabilis N2B</name>
    <dbReference type="NCBI Taxonomy" id="2681315"/>
    <lineage>
        <taxon>Bacteria</taxon>
        <taxon>Bacillati</taxon>
        <taxon>Cyanobacteriota</taxon>
        <taxon>Cyanophyceae</taxon>
        <taxon>Nostocales</taxon>
        <taxon>Nostocaceae</taxon>
        <taxon>Trichormus</taxon>
    </lineage>
</organism>
<proteinExistence type="predicted"/>
<keyword evidence="2" id="KW-1185">Reference proteome</keyword>
<keyword evidence="1" id="KW-0614">Plasmid</keyword>
<gene>
    <name evidence="1" type="ORF">GNE12_28070</name>
</gene>
<name>A0ABR6SH70_ANAVA</name>
<evidence type="ECO:0000313" key="1">
    <source>
        <dbReference type="EMBL" id="MBC1305745.1"/>
    </source>
</evidence>
<protein>
    <submittedName>
        <fullName evidence="1">Uncharacterized protein</fullName>
    </submittedName>
</protein>
<evidence type="ECO:0000313" key="2">
    <source>
        <dbReference type="Proteomes" id="UP000570851"/>
    </source>
</evidence>
<dbReference type="EMBL" id="JACKZP010000281">
    <property type="protein sequence ID" value="MBC1305745.1"/>
    <property type="molecule type" value="Genomic_DNA"/>
</dbReference>
<geneLocation type="plasmid" evidence="1">
    <name>pN2B-A</name>
</geneLocation>
<reference evidence="1 2" key="1">
    <citation type="submission" date="2019-11" db="EMBL/GenBank/DDBJ databases">
        <title>Comparison of genomes from free-living endosymbiotic cyanobacteria isolated from Azolla.</title>
        <authorList>
            <person name="Thiel T."/>
            <person name="Pratte B."/>
        </authorList>
    </citation>
    <scope>NUCLEOTIDE SEQUENCE [LARGE SCALE GENOMIC DNA]</scope>
    <source>
        <strain evidence="1 2">N2B</strain>
        <plasmid evidence="1">pN2B-A</plasmid>
    </source>
</reference>
<sequence>MRTSIMPYTTYRQQAVDEQTLAQTELNQYIADQAQVIAPEEYTSVEINFYYHEIYISSQLIAQIAYDHNEFVTQRWLVLVNDKEEFRANTWAKCYRYICTHHKDGSLPVQERETPAATTGNEIMVQIADECENLGLELLEDGIYRGDQKLGKAGQTNGNWWFIRTDDATQQQRFCNSASDAMWLVSRAELPEYTDTLNEYLQYRPLEQMPSVELKHLLDSAELTAA</sequence>
<accession>A0ABR6SH70</accession>
<dbReference type="Proteomes" id="UP000570851">
    <property type="component" value="Unassembled WGS sequence"/>
</dbReference>
<comment type="caution">
    <text evidence="1">The sequence shown here is derived from an EMBL/GenBank/DDBJ whole genome shotgun (WGS) entry which is preliminary data.</text>
</comment>